<protein>
    <recommendedName>
        <fullName evidence="3">Peptidase C-terminal archaeal/bacterial domain-containing protein</fullName>
    </recommendedName>
</protein>
<dbReference type="SUPFAM" id="SSF89260">
    <property type="entry name" value="Collagen-binding domain"/>
    <property type="match status" value="1"/>
</dbReference>
<dbReference type="AlphaFoldDB" id="A0A401FY11"/>
<sequence>MDTFDSYEMNNSFADASIISLNTDVRGKIEGGGDKDYFKFTTSKAGIIEISVNPVPSDIRLTARLYDAQQNHINSRTSQEAGSSIFFSTTTDTGGVYYLKLEGEYSSSDSDEPYTVNVKLK</sequence>
<dbReference type="OrthoDB" id="954626at2"/>
<gene>
    <name evidence="1" type="ORF">DENIS_2817</name>
</gene>
<comment type="caution">
    <text evidence="1">The sequence shown here is derived from an EMBL/GenBank/DDBJ whole genome shotgun (WGS) entry which is preliminary data.</text>
</comment>
<keyword evidence="2" id="KW-1185">Reference proteome</keyword>
<evidence type="ECO:0008006" key="3">
    <source>
        <dbReference type="Google" id="ProtNLM"/>
    </source>
</evidence>
<dbReference type="EMBL" id="BEXT01000001">
    <property type="protein sequence ID" value="GBC61855.1"/>
    <property type="molecule type" value="Genomic_DNA"/>
</dbReference>
<dbReference type="Gene3D" id="2.60.120.380">
    <property type="match status" value="1"/>
</dbReference>
<evidence type="ECO:0000313" key="2">
    <source>
        <dbReference type="Proteomes" id="UP000288096"/>
    </source>
</evidence>
<organism evidence="1 2">
    <name type="scientific">Desulfonema ishimotonii</name>
    <dbReference type="NCBI Taxonomy" id="45657"/>
    <lineage>
        <taxon>Bacteria</taxon>
        <taxon>Pseudomonadati</taxon>
        <taxon>Thermodesulfobacteriota</taxon>
        <taxon>Desulfobacteria</taxon>
        <taxon>Desulfobacterales</taxon>
        <taxon>Desulfococcaceae</taxon>
        <taxon>Desulfonema</taxon>
    </lineage>
</organism>
<dbReference type="RefSeq" id="WP_124329089.1">
    <property type="nucleotide sequence ID" value="NZ_BEXT01000001.1"/>
</dbReference>
<name>A0A401FY11_9BACT</name>
<accession>A0A401FY11</accession>
<proteinExistence type="predicted"/>
<evidence type="ECO:0000313" key="1">
    <source>
        <dbReference type="EMBL" id="GBC61855.1"/>
    </source>
</evidence>
<reference evidence="2" key="1">
    <citation type="submission" date="2017-11" db="EMBL/GenBank/DDBJ databases">
        <authorList>
            <person name="Watanabe M."/>
            <person name="Kojima H."/>
        </authorList>
    </citation>
    <scope>NUCLEOTIDE SEQUENCE [LARGE SCALE GENOMIC DNA]</scope>
    <source>
        <strain evidence="2">Tokyo 01</strain>
    </source>
</reference>
<dbReference type="Proteomes" id="UP000288096">
    <property type="component" value="Unassembled WGS sequence"/>
</dbReference>
<reference evidence="2" key="2">
    <citation type="submission" date="2019-01" db="EMBL/GenBank/DDBJ databases">
        <title>Genome sequence of Desulfonema ishimotonii strain Tokyo 01.</title>
        <authorList>
            <person name="Fukui M."/>
        </authorList>
    </citation>
    <scope>NUCLEOTIDE SEQUENCE [LARGE SCALE GENOMIC DNA]</scope>
    <source>
        <strain evidence="2">Tokyo 01</strain>
    </source>
</reference>